<proteinExistence type="predicted"/>
<protein>
    <recommendedName>
        <fullName evidence="1">Putative Se/S carrier protein-like domain-containing protein</fullName>
    </recommendedName>
</protein>
<gene>
    <name evidence="2" type="ORF">KL86CLO1_12006</name>
</gene>
<sequence length="85" mass="8810">MDYCILAFTSTHAAISAQALLTPVCPVQTMPVLRQVSAGCGIALRFSPGDLPAVRTVLASSPLTRSEYALYAVTGGGANLRAESI</sequence>
<feature type="domain" description="Putative Se/S carrier protein-like" evidence="1">
    <location>
        <begin position="3"/>
        <end position="62"/>
    </location>
</feature>
<dbReference type="InterPro" id="IPR021778">
    <property type="entry name" value="Se/S_carrier-like"/>
</dbReference>
<dbReference type="EMBL" id="FLUN01000001">
    <property type="protein sequence ID" value="SBW05232.1"/>
    <property type="molecule type" value="Genomic_DNA"/>
</dbReference>
<dbReference type="Pfam" id="PF11823">
    <property type="entry name" value="Se_S_carrier"/>
    <property type="match status" value="1"/>
</dbReference>
<accession>A0A212K0T0</accession>
<dbReference type="AlphaFoldDB" id="A0A212K0T0"/>
<name>A0A212K0T0_9FIRM</name>
<evidence type="ECO:0000313" key="2">
    <source>
        <dbReference type="EMBL" id="SBW05232.1"/>
    </source>
</evidence>
<reference evidence="2" key="1">
    <citation type="submission" date="2016-04" db="EMBL/GenBank/DDBJ databases">
        <authorList>
            <person name="Evans L.H."/>
            <person name="Alamgir A."/>
            <person name="Owens N."/>
            <person name="Weber N.D."/>
            <person name="Virtaneva K."/>
            <person name="Barbian K."/>
            <person name="Babar A."/>
            <person name="Rosenke K."/>
        </authorList>
    </citation>
    <scope>NUCLEOTIDE SEQUENCE</scope>
    <source>
        <strain evidence="2">86</strain>
    </source>
</reference>
<organism evidence="2">
    <name type="scientific">uncultured Eubacteriales bacterium</name>
    <dbReference type="NCBI Taxonomy" id="172733"/>
    <lineage>
        <taxon>Bacteria</taxon>
        <taxon>Bacillati</taxon>
        <taxon>Bacillota</taxon>
        <taxon>Clostridia</taxon>
        <taxon>Eubacteriales</taxon>
        <taxon>environmental samples</taxon>
    </lineage>
</organism>
<evidence type="ECO:0000259" key="1">
    <source>
        <dbReference type="Pfam" id="PF11823"/>
    </source>
</evidence>